<dbReference type="Pfam" id="PF00665">
    <property type="entry name" value="rve"/>
    <property type="match status" value="1"/>
</dbReference>
<dbReference type="EMBL" id="UYJE01004933">
    <property type="protein sequence ID" value="VDI32608.1"/>
    <property type="molecule type" value="Genomic_DNA"/>
</dbReference>
<name>A0A8B6EBQ4_MYTGA</name>
<accession>A0A8B6EBQ4</accession>
<dbReference type="Proteomes" id="UP000596742">
    <property type="component" value="Unassembled WGS sequence"/>
</dbReference>
<evidence type="ECO:0000313" key="2">
    <source>
        <dbReference type="EMBL" id="VDI01123.1"/>
    </source>
</evidence>
<sequence>MERTKYINQLLENTYFNLSKAGAYYSADKLYQVLKSKGITDIGKNTVRKWLEHHDSYSLRKEPRHRFKRARVVVSGIDDQFDMDLADVSNIKSENSGVSFLLVVIDIFSKYLWVEPLKNKTSNEVLKALQKILNKGRIPNKIRSDKGQEFQSKVMKNFLKSKNIKFFSTQNSDTKANFSERCIKTIRGLIWKYFTKQRTHRYIDVLQDIITTYNATPHRSLNNIAPKDVNNINEADIWAFMYLKPKKVSIRPRKFRFKVGDMVRLSRINMVFDRSYDEHFTREIFKIRKRFRMQAIPMYRIENYVLNESITGNFYESELTRVKKAENSMWYIEKKIKKRKKMEKINGILNLKAGQINITNGLMKKISQNQ</sequence>
<dbReference type="InterPro" id="IPR001584">
    <property type="entry name" value="Integrase_cat-core"/>
</dbReference>
<dbReference type="Gene3D" id="3.30.420.10">
    <property type="entry name" value="Ribonuclease H-like superfamily/Ribonuclease H"/>
    <property type="match status" value="1"/>
</dbReference>
<feature type="domain" description="Integrase catalytic" evidence="1">
    <location>
        <begin position="59"/>
        <end position="234"/>
    </location>
</feature>
<dbReference type="GO" id="GO:0003676">
    <property type="term" value="F:nucleic acid binding"/>
    <property type="evidence" value="ECO:0007669"/>
    <property type="project" value="InterPro"/>
</dbReference>
<comment type="caution">
    <text evidence="3">The sequence shown here is derived from an EMBL/GenBank/DDBJ whole genome shotgun (WGS) entry which is preliminary data.</text>
</comment>
<dbReference type="EMBL" id="UYJE01001312">
    <property type="protein sequence ID" value="VDI01123.1"/>
    <property type="molecule type" value="Genomic_DNA"/>
</dbReference>
<keyword evidence="4" id="KW-1185">Reference proteome</keyword>
<reference evidence="3" key="1">
    <citation type="submission" date="2018-11" db="EMBL/GenBank/DDBJ databases">
        <authorList>
            <person name="Alioto T."/>
            <person name="Alioto T."/>
        </authorList>
    </citation>
    <scope>NUCLEOTIDE SEQUENCE</scope>
</reference>
<dbReference type="GO" id="GO:0015074">
    <property type="term" value="P:DNA integration"/>
    <property type="evidence" value="ECO:0007669"/>
    <property type="project" value="InterPro"/>
</dbReference>
<organism evidence="3 4">
    <name type="scientific">Mytilus galloprovincialis</name>
    <name type="common">Mediterranean mussel</name>
    <dbReference type="NCBI Taxonomy" id="29158"/>
    <lineage>
        <taxon>Eukaryota</taxon>
        <taxon>Metazoa</taxon>
        <taxon>Spiralia</taxon>
        <taxon>Lophotrochozoa</taxon>
        <taxon>Mollusca</taxon>
        <taxon>Bivalvia</taxon>
        <taxon>Autobranchia</taxon>
        <taxon>Pteriomorphia</taxon>
        <taxon>Mytilida</taxon>
        <taxon>Mytiloidea</taxon>
        <taxon>Mytilidae</taxon>
        <taxon>Mytilinae</taxon>
        <taxon>Mytilus</taxon>
    </lineage>
</organism>
<dbReference type="PROSITE" id="PS50994">
    <property type="entry name" value="INTEGRASE"/>
    <property type="match status" value="1"/>
</dbReference>
<dbReference type="InterPro" id="IPR012337">
    <property type="entry name" value="RNaseH-like_sf"/>
</dbReference>
<proteinExistence type="predicted"/>
<protein>
    <recommendedName>
        <fullName evidence="1">Integrase catalytic domain-containing protein</fullName>
    </recommendedName>
</protein>
<dbReference type="AlphaFoldDB" id="A0A8B6EBQ4"/>
<dbReference type="PANTHER" id="PTHR46585">
    <property type="entry name" value="INTEGRASE CORE DOMAIN CONTAINING PROTEIN"/>
    <property type="match status" value="1"/>
</dbReference>
<gene>
    <name evidence="3" type="ORF">MGAL_10B092538</name>
    <name evidence="2" type="ORF">MGAL_10B094364</name>
</gene>
<dbReference type="OrthoDB" id="6408700at2759"/>
<evidence type="ECO:0000313" key="4">
    <source>
        <dbReference type="Proteomes" id="UP000596742"/>
    </source>
</evidence>
<dbReference type="InterPro" id="IPR036397">
    <property type="entry name" value="RNaseH_sf"/>
</dbReference>
<dbReference type="SUPFAM" id="SSF53098">
    <property type="entry name" value="Ribonuclease H-like"/>
    <property type="match status" value="1"/>
</dbReference>
<evidence type="ECO:0000259" key="1">
    <source>
        <dbReference type="PROSITE" id="PS50994"/>
    </source>
</evidence>
<evidence type="ECO:0000313" key="3">
    <source>
        <dbReference type="EMBL" id="VDI32608.1"/>
    </source>
</evidence>
<dbReference type="PANTHER" id="PTHR46585:SF1">
    <property type="entry name" value="CHROMO DOMAIN-CONTAINING PROTEIN"/>
    <property type="match status" value="1"/>
</dbReference>